<dbReference type="AlphaFoldDB" id="A0A8E0VNV5"/>
<dbReference type="Proteomes" id="UP000728185">
    <property type="component" value="Unassembled WGS sequence"/>
</dbReference>
<evidence type="ECO:0000256" key="1">
    <source>
        <dbReference type="SAM" id="Phobius"/>
    </source>
</evidence>
<keyword evidence="1" id="KW-0812">Transmembrane</keyword>
<sequence length="208" mass="23580">MRVFIPDRTGIYLPHSTQTRGNVTWLGFSGIIFVCAGLICLNFRARLLSRTTWKEKRQEQKQQRHQQQSTEQLNQKRFVQWEGQSKRTVSRPLPNPNGVFSDCYLTDGKHTREDPTQDLGGVQQPTLLHDCSNDDPSPKNMITVGCGCSLESQYVTPHGFRHGSIPSDGPVTASPVTSDSSRTRRIFHIPHWVSFHLIFCCILRSTGD</sequence>
<keyword evidence="1" id="KW-0472">Membrane</keyword>
<gene>
    <name evidence="2" type="ORF">FBUS_01674</name>
</gene>
<evidence type="ECO:0000313" key="2">
    <source>
        <dbReference type="EMBL" id="KAA0199681.1"/>
    </source>
</evidence>
<keyword evidence="3" id="KW-1185">Reference proteome</keyword>
<proteinExistence type="predicted"/>
<dbReference type="EMBL" id="LUCM01000981">
    <property type="protein sequence ID" value="KAA0199681.1"/>
    <property type="molecule type" value="Genomic_DNA"/>
</dbReference>
<name>A0A8E0VNV5_9TREM</name>
<accession>A0A8E0VNV5</accession>
<protein>
    <submittedName>
        <fullName evidence="2">Uncharacterized protein</fullName>
    </submittedName>
</protein>
<comment type="caution">
    <text evidence="2">The sequence shown here is derived from an EMBL/GenBank/DDBJ whole genome shotgun (WGS) entry which is preliminary data.</text>
</comment>
<evidence type="ECO:0000313" key="3">
    <source>
        <dbReference type="Proteomes" id="UP000728185"/>
    </source>
</evidence>
<organism evidence="2 3">
    <name type="scientific">Fasciolopsis buskii</name>
    <dbReference type="NCBI Taxonomy" id="27845"/>
    <lineage>
        <taxon>Eukaryota</taxon>
        <taxon>Metazoa</taxon>
        <taxon>Spiralia</taxon>
        <taxon>Lophotrochozoa</taxon>
        <taxon>Platyhelminthes</taxon>
        <taxon>Trematoda</taxon>
        <taxon>Digenea</taxon>
        <taxon>Plagiorchiida</taxon>
        <taxon>Echinostomata</taxon>
        <taxon>Echinostomatoidea</taxon>
        <taxon>Fasciolidae</taxon>
        <taxon>Fasciolopsis</taxon>
    </lineage>
</organism>
<dbReference type="OrthoDB" id="6285531at2759"/>
<keyword evidence="1" id="KW-1133">Transmembrane helix</keyword>
<reference evidence="2" key="1">
    <citation type="submission" date="2019-05" db="EMBL/GenBank/DDBJ databases">
        <title>Annotation for the trematode Fasciolopsis buski.</title>
        <authorList>
            <person name="Choi Y.-J."/>
        </authorList>
    </citation>
    <scope>NUCLEOTIDE SEQUENCE</scope>
    <source>
        <strain evidence="2">HT</strain>
        <tissue evidence="2">Whole worm</tissue>
    </source>
</reference>
<feature type="transmembrane region" description="Helical" evidence="1">
    <location>
        <begin position="23"/>
        <end position="43"/>
    </location>
</feature>